<feature type="compositionally biased region" description="Basic and acidic residues" evidence="2">
    <location>
        <begin position="89"/>
        <end position="102"/>
    </location>
</feature>
<feature type="domain" description="RING-type" evidence="3">
    <location>
        <begin position="29"/>
        <end position="65"/>
    </location>
</feature>
<evidence type="ECO:0000259" key="3">
    <source>
        <dbReference type="PROSITE" id="PS50089"/>
    </source>
</evidence>
<keyword evidence="1" id="KW-0479">Metal-binding</keyword>
<feature type="compositionally biased region" description="Basic and acidic residues" evidence="2">
    <location>
        <begin position="923"/>
        <end position="934"/>
    </location>
</feature>
<feature type="compositionally biased region" description="Basic and acidic residues" evidence="2">
    <location>
        <begin position="698"/>
        <end position="728"/>
    </location>
</feature>
<dbReference type="InterPro" id="IPR001841">
    <property type="entry name" value="Znf_RING"/>
</dbReference>
<dbReference type="InterPro" id="IPR032922">
    <property type="entry name" value="SON"/>
</dbReference>
<reference evidence="4" key="2">
    <citation type="submission" date="2023-06" db="EMBL/GenBank/DDBJ databases">
        <authorList>
            <consortium name="Lawrence Berkeley National Laboratory"/>
            <person name="Haridas S."/>
            <person name="Hensen N."/>
            <person name="Bonometti L."/>
            <person name="Westerberg I."/>
            <person name="Brannstrom I.O."/>
            <person name="Guillou S."/>
            <person name="Cros-Aarteil S."/>
            <person name="Calhoun S."/>
            <person name="Kuo A."/>
            <person name="Mondo S."/>
            <person name="Pangilinan J."/>
            <person name="Riley R."/>
            <person name="Labutti K."/>
            <person name="Andreopoulos B."/>
            <person name="Lipzen A."/>
            <person name="Chen C."/>
            <person name="Yanf M."/>
            <person name="Daum C."/>
            <person name="Ng V."/>
            <person name="Clum A."/>
            <person name="Steindorff A."/>
            <person name="Ohm R."/>
            <person name="Martin F."/>
            <person name="Silar P."/>
            <person name="Natvig D."/>
            <person name="Lalanne C."/>
            <person name="Gautier V."/>
            <person name="Ament-Velasquez S.L."/>
            <person name="Kruys A."/>
            <person name="Hutchinson M.I."/>
            <person name="Powell A.J."/>
            <person name="Barry K."/>
            <person name="Miller A.N."/>
            <person name="Grigoriev I.V."/>
            <person name="Debuchy R."/>
            <person name="Gladieux P."/>
            <person name="Thoren M.H."/>
            <person name="Johannesson H."/>
        </authorList>
    </citation>
    <scope>NUCLEOTIDE SEQUENCE</scope>
    <source>
        <strain evidence="4">CBS 314.62</strain>
    </source>
</reference>
<comment type="caution">
    <text evidence="4">The sequence shown here is derived from an EMBL/GenBank/DDBJ whole genome shotgun (WGS) entry which is preliminary data.</text>
</comment>
<gene>
    <name evidence="4" type="ORF">B0T22DRAFT_471843</name>
</gene>
<dbReference type="PROSITE" id="PS50089">
    <property type="entry name" value="ZF_RING_2"/>
    <property type="match status" value="1"/>
</dbReference>
<evidence type="ECO:0000313" key="5">
    <source>
        <dbReference type="Proteomes" id="UP001270362"/>
    </source>
</evidence>
<feature type="compositionally biased region" description="Polar residues" evidence="2">
    <location>
        <begin position="155"/>
        <end position="167"/>
    </location>
</feature>
<feature type="region of interest" description="Disordered" evidence="2">
    <location>
        <begin position="576"/>
        <end position="968"/>
    </location>
</feature>
<sequence length="968" mass="106390">MAATSSISEAQAELIKSLSQEDIPAKLRCAICSKLAVNAFRLPCCEQAICEDCQSTLPQSCPVCEHSPLSADDCKPHKSLRTTIRVFLRTEEKKRETNRPKDASPITPVESTPLPIAAPAKTEQSGTIQLPIQTLSTGKQHSIEPPAGEAPGTEGQESNEQVKSQGADTLELDGSRPDQTSQDVTDESGEASNATALVPVPADGEVVESIENVREEDVVGDEKQLNPGFAGPVGFENMAAQFPGMNFGAGGLDQMQMMMAMQNGMAPNGLANFSMMAGMPGMNMDPMTMQMYMNMNGGFQGMGMNGMNGMNMGMGGYGGEANNNWNGQQSWNVGQDNFNHPNASGMGNGDYGTFNSGFQTGYNQGNYGHQNQYNDYRRNQFGFRGRGRGRGYGYGPGQGRGGGAYHQGFANGGGHYQDQNYAAGQQYAIGMNGQVPNGPNGLGVYAEHESGEAKAEANVDEFGRSLRDDGGKEGEDGGGQAEGSQQHVDGDVSQDDANNASRERTANQGADADKAVSLHGSNEGGDVTSSGGHGVPQQAAPEVPLNAPKGPKAMMWGLPNTSYKHLQARGWLDQEKPLTPTSANGMGMPSPALDQLRSRSSSVHGSKARDSDHHQDRTKEQREQEKERDYYASGRDGERDQGRDRDRHEPRSHSQASHRSRSPDRKDSHRRRPHRSYSVTEEEAEEDRHRRHRRKHSHAEEKDTKARSAREDGNEERSRSASPDDSRRSSHRSSRKERDPEKRREREKDRDREADHDHRRKSSHRSHRDRDYDRSDRDREREKDRDRDRDREKDRKDRGGRERSGRDRDREKEHRHRSSKKSAMDPLSPAGGADFNPPSGPRAPGAATVPGSRGIEIKGAGSKSRDAAASERSSSVKAQPSGQAGPDPHAAEREARDRERLLKETRRIASRVASGGLSAGSKRSRDVAETDEARRSRRKGRRGEVVSVEEEESRMRRLEAERESERYD</sequence>
<feature type="compositionally biased region" description="Basic and acidic residues" evidence="2">
    <location>
        <begin position="464"/>
        <end position="475"/>
    </location>
</feature>
<feature type="compositionally biased region" description="Basic and acidic residues" evidence="2">
    <location>
        <begin position="501"/>
        <end position="516"/>
    </location>
</feature>
<organism evidence="4 5">
    <name type="scientific">Podospora appendiculata</name>
    <dbReference type="NCBI Taxonomy" id="314037"/>
    <lineage>
        <taxon>Eukaryota</taxon>
        <taxon>Fungi</taxon>
        <taxon>Dikarya</taxon>
        <taxon>Ascomycota</taxon>
        <taxon>Pezizomycotina</taxon>
        <taxon>Sordariomycetes</taxon>
        <taxon>Sordariomycetidae</taxon>
        <taxon>Sordariales</taxon>
        <taxon>Podosporaceae</taxon>
        <taxon>Podospora</taxon>
    </lineage>
</organism>
<accession>A0AAE0X1C9</accession>
<evidence type="ECO:0000256" key="1">
    <source>
        <dbReference type="PROSITE-ProRule" id="PRU00175"/>
    </source>
</evidence>
<dbReference type="Proteomes" id="UP001270362">
    <property type="component" value="Unassembled WGS sequence"/>
</dbReference>
<feature type="region of interest" description="Disordered" evidence="2">
    <location>
        <begin position="135"/>
        <end position="196"/>
    </location>
</feature>
<feature type="region of interest" description="Disordered" evidence="2">
    <location>
        <begin position="464"/>
        <end position="558"/>
    </location>
</feature>
<dbReference type="SUPFAM" id="SSF57850">
    <property type="entry name" value="RING/U-box"/>
    <property type="match status" value="1"/>
</dbReference>
<feature type="compositionally biased region" description="Basic and acidic residues" evidence="2">
    <location>
        <begin position="607"/>
        <end position="652"/>
    </location>
</feature>
<feature type="compositionally biased region" description="Basic and acidic residues" evidence="2">
    <location>
        <begin position="768"/>
        <end position="812"/>
    </location>
</feature>
<keyword evidence="1" id="KW-0862">Zinc</keyword>
<dbReference type="AlphaFoldDB" id="A0AAE0X1C9"/>
<protein>
    <recommendedName>
        <fullName evidence="3">RING-type domain-containing protein</fullName>
    </recommendedName>
</protein>
<dbReference type="InterPro" id="IPR013083">
    <property type="entry name" value="Znf_RING/FYVE/PHD"/>
</dbReference>
<dbReference type="EMBL" id="JAULSO010000005">
    <property type="protein sequence ID" value="KAK3682735.1"/>
    <property type="molecule type" value="Genomic_DNA"/>
</dbReference>
<evidence type="ECO:0000256" key="2">
    <source>
        <dbReference type="SAM" id="MobiDB-lite"/>
    </source>
</evidence>
<feature type="compositionally biased region" description="Basic residues" evidence="2">
    <location>
        <begin position="758"/>
        <end position="767"/>
    </location>
</feature>
<feature type="compositionally biased region" description="Basic and acidic residues" evidence="2">
    <location>
        <begin position="953"/>
        <end position="968"/>
    </location>
</feature>
<evidence type="ECO:0000313" key="4">
    <source>
        <dbReference type="EMBL" id="KAK3682735.1"/>
    </source>
</evidence>
<dbReference type="PANTHER" id="PTHR46528:SF1">
    <property type="entry name" value="PROTEIN SON"/>
    <property type="match status" value="1"/>
</dbReference>
<name>A0AAE0X1C9_9PEZI</name>
<reference evidence="4" key="1">
    <citation type="journal article" date="2023" name="Mol. Phylogenet. Evol.">
        <title>Genome-scale phylogeny and comparative genomics of the fungal order Sordariales.</title>
        <authorList>
            <person name="Hensen N."/>
            <person name="Bonometti L."/>
            <person name="Westerberg I."/>
            <person name="Brannstrom I.O."/>
            <person name="Guillou S."/>
            <person name="Cros-Aarteil S."/>
            <person name="Calhoun S."/>
            <person name="Haridas S."/>
            <person name="Kuo A."/>
            <person name="Mondo S."/>
            <person name="Pangilinan J."/>
            <person name="Riley R."/>
            <person name="LaButti K."/>
            <person name="Andreopoulos B."/>
            <person name="Lipzen A."/>
            <person name="Chen C."/>
            <person name="Yan M."/>
            <person name="Daum C."/>
            <person name="Ng V."/>
            <person name="Clum A."/>
            <person name="Steindorff A."/>
            <person name="Ohm R.A."/>
            <person name="Martin F."/>
            <person name="Silar P."/>
            <person name="Natvig D.O."/>
            <person name="Lalanne C."/>
            <person name="Gautier V."/>
            <person name="Ament-Velasquez S.L."/>
            <person name="Kruys A."/>
            <person name="Hutchinson M.I."/>
            <person name="Powell A.J."/>
            <person name="Barry K."/>
            <person name="Miller A.N."/>
            <person name="Grigoriev I.V."/>
            <person name="Debuchy R."/>
            <person name="Gladieux P."/>
            <person name="Hiltunen Thoren M."/>
            <person name="Johannesson H."/>
        </authorList>
    </citation>
    <scope>NUCLEOTIDE SEQUENCE</scope>
    <source>
        <strain evidence="4">CBS 314.62</strain>
    </source>
</reference>
<dbReference type="GO" id="GO:0048024">
    <property type="term" value="P:regulation of mRNA splicing, via spliceosome"/>
    <property type="evidence" value="ECO:0007669"/>
    <property type="project" value="TreeGrafter"/>
</dbReference>
<feature type="region of interest" description="Disordered" evidence="2">
    <location>
        <begin position="89"/>
        <end position="114"/>
    </location>
</feature>
<dbReference type="GO" id="GO:0003723">
    <property type="term" value="F:RNA binding"/>
    <property type="evidence" value="ECO:0007669"/>
    <property type="project" value="InterPro"/>
</dbReference>
<dbReference type="GO" id="GO:0008270">
    <property type="term" value="F:zinc ion binding"/>
    <property type="evidence" value="ECO:0007669"/>
    <property type="project" value="UniProtKB-KW"/>
</dbReference>
<dbReference type="Gene3D" id="3.30.40.10">
    <property type="entry name" value="Zinc/RING finger domain, C3HC4 (zinc finger)"/>
    <property type="match status" value="1"/>
</dbReference>
<keyword evidence="1" id="KW-0863">Zinc-finger</keyword>
<feature type="compositionally biased region" description="Basic and acidic residues" evidence="2">
    <location>
        <begin position="736"/>
        <end position="757"/>
    </location>
</feature>
<feature type="compositionally biased region" description="Basic and acidic residues" evidence="2">
    <location>
        <begin position="889"/>
        <end position="907"/>
    </location>
</feature>
<proteinExistence type="predicted"/>
<dbReference type="PANTHER" id="PTHR46528">
    <property type="entry name" value="PROTEIN SON"/>
    <property type="match status" value="1"/>
</dbReference>
<keyword evidence="5" id="KW-1185">Reference proteome</keyword>
<dbReference type="CDD" id="cd16620">
    <property type="entry name" value="vRING-HC-C4C4_RBBP6"/>
    <property type="match status" value="1"/>
</dbReference>
<dbReference type="GO" id="GO:0051726">
    <property type="term" value="P:regulation of cell cycle"/>
    <property type="evidence" value="ECO:0007669"/>
    <property type="project" value="InterPro"/>
</dbReference>